<accession>A0AAW8Q7W2</accession>
<evidence type="ECO:0000313" key="4">
    <source>
        <dbReference type="EMBL" id="MDS1823806.1"/>
    </source>
</evidence>
<name>A0AAW8Q7W2_VIBPH</name>
<evidence type="ECO:0000259" key="3">
    <source>
        <dbReference type="Pfam" id="PF00929"/>
    </source>
</evidence>
<dbReference type="SUPFAM" id="SSF53098">
    <property type="entry name" value="Ribonuclease H-like"/>
    <property type="match status" value="1"/>
</dbReference>
<dbReference type="InterPro" id="IPR013520">
    <property type="entry name" value="Ribonucl_H"/>
</dbReference>
<dbReference type="Pfam" id="PF00929">
    <property type="entry name" value="RNase_T"/>
    <property type="match status" value="1"/>
</dbReference>
<dbReference type="Gene3D" id="3.30.420.10">
    <property type="entry name" value="Ribonuclease H-like superfamily/Ribonuclease H"/>
    <property type="match status" value="1"/>
</dbReference>
<dbReference type="RefSeq" id="WP_311020861.1">
    <property type="nucleotide sequence ID" value="NZ_JAUHGG010000012.1"/>
</dbReference>
<dbReference type="InterPro" id="IPR012337">
    <property type="entry name" value="RNaseH-like_sf"/>
</dbReference>
<protein>
    <submittedName>
        <fullName evidence="4">Exonuclease domain-containing protein</fullName>
    </submittedName>
</protein>
<evidence type="ECO:0000256" key="2">
    <source>
        <dbReference type="ARBA" id="ARBA00022839"/>
    </source>
</evidence>
<proteinExistence type="predicted"/>
<dbReference type="AlphaFoldDB" id="A0AAW8Q7W2"/>
<keyword evidence="2 4" id="KW-0378">Hydrolase</keyword>
<comment type="caution">
    <text evidence="4">The sequence shown here is derived from an EMBL/GenBank/DDBJ whole genome shotgun (WGS) entry which is preliminary data.</text>
</comment>
<evidence type="ECO:0000256" key="1">
    <source>
        <dbReference type="ARBA" id="ARBA00022722"/>
    </source>
</evidence>
<dbReference type="InterPro" id="IPR036397">
    <property type="entry name" value="RNaseH_sf"/>
</dbReference>
<dbReference type="GO" id="GO:0004527">
    <property type="term" value="F:exonuclease activity"/>
    <property type="evidence" value="ECO:0007669"/>
    <property type="project" value="UniProtKB-KW"/>
</dbReference>
<evidence type="ECO:0000313" key="5">
    <source>
        <dbReference type="Proteomes" id="UP001253193"/>
    </source>
</evidence>
<dbReference type="EMBL" id="JAUHGG010000012">
    <property type="protein sequence ID" value="MDS1823806.1"/>
    <property type="molecule type" value="Genomic_DNA"/>
</dbReference>
<dbReference type="Proteomes" id="UP001253193">
    <property type="component" value="Unassembled WGS sequence"/>
</dbReference>
<keyword evidence="2 4" id="KW-0269">Exonuclease</keyword>
<organism evidence="4 5">
    <name type="scientific">Vibrio parahaemolyticus</name>
    <dbReference type="NCBI Taxonomy" id="670"/>
    <lineage>
        <taxon>Bacteria</taxon>
        <taxon>Pseudomonadati</taxon>
        <taxon>Pseudomonadota</taxon>
        <taxon>Gammaproteobacteria</taxon>
        <taxon>Vibrionales</taxon>
        <taxon>Vibrionaceae</taxon>
        <taxon>Vibrio</taxon>
    </lineage>
</organism>
<dbReference type="GO" id="GO:0006259">
    <property type="term" value="P:DNA metabolic process"/>
    <property type="evidence" value="ECO:0007669"/>
    <property type="project" value="UniProtKB-ARBA"/>
</dbReference>
<sequence>MVIQELIASWFNQAITKTVVALDLETGGLNDATHKTDPKIPHPLIGAQFYPILEITARFFDGNLVEIREPMTFVIHHELADLHKKCSQWSIDKFADTLFIECSESELTLKDVEKLVSERVKEIGNKEAYILGNSVGLDKAFIAHQMDYLHESLHYRIIDVSTMKTLFGFMYGENAKYKKSEAHRTEQDVEETLGELRFYLNNFVKSREVVARQCI</sequence>
<keyword evidence="1" id="KW-0540">Nuclease</keyword>
<reference evidence="4" key="1">
    <citation type="submission" date="2023-06" db="EMBL/GenBank/DDBJ databases">
        <title>Genomic Diversity of Vibrio spp. and Metagenomic Analysis of Pathogens in Florida Gulf Coastal Waters Following Hurricane Ian.</title>
        <authorList>
            <person name="Brumfield K.D."/>
        </authorList>
    </citation>
    <scope>NUCLEOTIDE SEQUENCE</scope>
    <source>
        <strain evidence="4">WBS2B-138</strain>
    </source>
</reference>
<dbReference type="GO" id="GO:0003676">
    <property type="term" value="F:nucleic acid binding"/>
    <property type="evidence" value="ECO:0007669"/>
    <property type="project" value="InterPro"/>
</dbReference>
<feature type="domain" description="Exonuclease" evidence="3">
    <location>
        <begin position="20"/>
        <end position="194"/>
    </location>
</feature>
<gene>
    <name evidence="4" type="ORF">QX249_24500</name>
</gene>